<accession>A0A5C1E6W1</accession>
<evidence type="ECO:0000313" key="1">
    <source>
        <dbReference type="EMBL" id="QEL64319.1"/>
    </source>
</evidence>
<evidence type="ECO:0000313" key="2">
    <source>
        <dbReference type="Proteomes" id="UP000323671"/>
    </source>
</evidence>
<sequence length="59" mass="6241">MVPPATAPRVQLRHLPPALVHRIGTAVPDQPGLSEDELDLATHKALEDARIASLPPCSA</sequence>
<dbReference type="KEGG" id="otr:OTERR_08430"/>
<dbReference type="AlphaFoldDB" id="A0A5C1E6W1"/>
<gene>
    <name evidence="1" type="ORF">OTERR_08430</name>
</gene>
<dbReference type="Proteomes" id="UP000323671">
    <property type="component" value="Chromosome"/>
</dbReference>
<reference evidence="1 2" key="1">
    <citation type="submission" date="2017-07" db="EMBL/GenBank/DDBJ databases">
        <title>Complete genome sequence of Oryzomicrobium terrae TPP412.</title>
        <authorList>
            <person name="Chiu L.-W."/>
            <person name="Lo K.-J."/>
            <person name="Tsai Y.-M."/>
            <person name="Lin S.-S."/>
            <person name="Kuo C.-H."/>
            <person name="Liu C.-T."/>
        </authorList>
    </citation>
    <scope>NUCLEOTIDE SEQUENCE [LARGE SCALE GENOMIC DNA]</scope>
    <source>
        <strain evidence="1 2">TPP412</strain>
    </source>
</reference>
<keyword evidence="2" id="KW-1185">Reference proteome</keyword>
<proteinExistence type="predicted"/>
<dbReference type="EMBL" id="CP022579">
    <property type="protein sequence ID" value="QEL64319.1"/>
    <property type="molecule type" value="Genomic_DNA"/>
</dbReference>
<name>A0A5C1E6W1_9RHOO</name>
<protein>
    <submittedName>
        <fullName evidence="1">Uncharacterized protein</fullName>
    </submittedName>
</protein>
<organism evidence="1 2">
    <name type="scientific">Oryzomicrobium terrae</name>
    <dbReference type="NCBI Taxonomy" id="1735038"/>
    <lineage>
        <taxon>Bacteria</taxon>
        <taxon>Pseudomonadati</taxon>
        <taxon>Pseudomonadota</taxon>
        <taxon>Betaproteobacteria</taxon>
        <taxon>Rhodocyclales</taxon>
        <taxon>Rhodocyclaceae</taxon>
        <taxon>Oryzomicrobium</taxon>
    </lineage>
</organism>